<keyword evidence="2" id="KW-0328">Glycosyltransferase</keyword>
<evidence type="ECO:0000313" key="5">
    <source>
        <dbReference type="EMBL" id="MBD2756230.1"/>
    </source>
</evidence>
<keyword evidence="4" id="KW-0812">Transmembrane</keyword>
<dbReference type="PANTHER" id="PTHR43630:SF1">
    <property type="entry name" value="POLY-BETA-1,6-N-ACETYL-D-GLUCOSAMINE SYNTHASE"/>
    <property type="match status" value="1"/>
</dbReference>
<evidence type="ECO:0000256" key="1">
    <source>
        <dbReference type="ARBA" id="ARBA00006739"/>
    </source>
</evidence>
<sequence>MELVNFLEQISYALFSLTAFFAVYSLIFSIAGLWTRKSVIVNAQNVQLPFKRMAVLLPAYKEDAVIVDSAKRALMQAYPQQAYEVIVIADSLQPDTLRQLYELPIRVIEVSFDVSTKAKALNAALSQLEGFDVSVILDADNVMSARFLHLVNIAFNEGWRAVQGHRMAKNKNTSVAILDALSEEIQNHILRKGHRSLGLSSALIGSGMAFEFDLFRDLMEHIHTTGGFDKELEMRLLKQRIRINYLEKAICYDEKVQNLAVLERQRSRWIAAQLKYVRPYLKTAFGQLLKGNIDYFDKFIQVITPPRMLLIGAMGFGLVISLLLQSTGLFLLLSGQLLLLAIAYYIATPLELKNQLTWQEFSQLPAVFVRFVRSLRWMTQAGKQFIHTPHNTTGPTPN</sequence>
<keyword evidence="3" id="KW-0808">Transferase</keyword>
<comment type="similarity">
    <text evidence="1">Belongs to the glycosyltransferase 2 family.</text>
</comment>
<proteinExistence type="inferred from homology"/>
<dbReference type="GO" id="GO:0016757">
    <property type="term" value="F:glycosyltransferase activity"/>
    <property type="evidence" value="ECO:0007669"/>
    <property type="project" value="UniProtKB-KW"/>
</dbReference>
<dbReference type="Pfam" id="PF13641">
    <property type="entry name" value="Glyco_tranf_2_3"/>
    <property type="match status" value="1"/>
</dbReference>
<dbReference type="AlphaFoldDB" id="A0A927B5V1"/>
<keyword evidence="4" id="KW-0472">Membrane</keyword>
<gene>
    <name evidence="5" type="ORF">IC230_25255</name>
</gene>
<dbReference type="EMBL" id="JACXAA010000011">
    <property type="protein sequence ID" value="MBD2756230.1"/>
    <property type="molecule type" value="Genomic_DNA"/>
</dbReference>
<dbReference type="Gene3D" id="3.90.550.10">
    <property type="entry name" value="Spore Coat Polysaccharide Biosynthesis Protein SpsA, Chain A"/>
    <property type="match status" value="1"/>
</dbReference>
<evidence type="ECO:0000256" key="4">
    <source>
        <dbReference type="SAM" id="Phobius"/>
    </source>
</evidence>
<organism evidence="5 6">
    <name type="scientific">Spirosoma validum</name>
    <dbReference type="NCBI Taxonomy" id="2771355"/>
    <lineage>
        <taxon>Bacteria</taxon>
        <taxon>Pseudomonadati</taxon>
        <taxon>Bacteroidota</taxon>
        <taxon>Cytophagia</taxon>
        <taxon>Cytophagales</taxon>
        <taxon>Cytophagaceae</taxon>
        <taxon>Spirosoma</taxon>
    </lineage>
</organism>
<evidence type="ECO:0000256" key="2">
    <source>
        <dbReference type="ARBA" id="ARBA00022676"/>
    </source>
</evidence>
<dbReference type="InterPro" id="IPR029044">
    <property type="entry name" value="Nucleotide-diphossugar_trans"/>
</dbReference>
<dbReference type="RefSeq" id="WP_191041850.1">
    <property type="nucleotide sequence ID" value="NZ_JACXAA010000011.1"/>
</dbReference>
<dbReference type="SUPFAM" id="SSF53448">
    <property type="entry name" value="Nucleotide-diphospho-sugar transferases"/>
    <property type="match status" value="1"/>
</dbReference>
<comment type="caution">
    <text evidence="5">The sequence shown here is derived from an EMBL/GenBank/DDBJ whole genome shotgun (WGS) entry which is preliminary data.</text>
</comment>
<dbReference type="PANTHER" id="PTHR43630">
    <property type="entry name" value="POLY-BETA-1,6-N-ACETYL-D-GLUCOSAMINE SYNTHASE"/>
    <property type="match status" value="1"/>
</dbReference>
<dbReference type="Proteomes" id="UP000653797">
    <property type="component" value="Unassembled WGS sequence"/>
</dbReference>
<evidence type="ECO:0000256" key="3">
    <source>
        <dbReference type="ARBA" id="ARBA00022679"/>
    </source>
</evidence>
<keyword evidence="6" id="KW-1185">Reference proteome</keyword>
<evidence type="ECO:0000313" key="6">
    <source>
        <dbReference type="Proteomes" id="UP000653797"/>
    </source>
</evidence>
<feature type="transmembrane region" description="Helical" evidence="4">
    <location>
        <begin position="308"/>
        <end position="324"/>
    </location>
</feature>
<feature type="transmembrane region" description="Helical" evidence="4">
    <location>
        <begin position="330"/>
        <end position="347"/>
    </location>
</feature>
<accession>A0A927B5V1</accession>
<dbReference type="CDD" id="cd06423">
    <property type="entry name" value="CESA_like"/>
    <property type="match status" value="1"/>
</dbReference>
<protein>
    <submittedName>
        <fullName evidence="5">Glycosyltransferase</fullName>
    </submittedName>
</protein>
<name>A0A927B5V1_9BACT</name>
<reference evidence="5" key="1">
    <citation type="submission" date="2020-09" db="EMBL/GenBank/DDBJ databases">
        <authorList>
            <person name="Kim M.K."/>
        </authorList>
    </citation>
    <scope>NUCLEOTIDE SEQUENCE</scope>
    <source>
        <strain evidence="5">BT704</strain>
    </source>
</reference>
<keyword evidence="4" id="KW-1133">Transmembrane helix</keyword>
<feature type="transmembrane region" description="Helical" evidence="4">
    <location>
        <begin position="12"/>
        <end position="34"/>
    </location>
</feature>